<dbReference type="AlphaFoldDB" id="A0A914CLR6"/>
<dbReference type="WBParaSite" id="ACRNAN_scaffold11699.g18542.t1">
    <property type="protein sequence ID" value="ACRNAN_scaffold11699.g18542.t1"/>
    <property type="gene ID" value="ACRNAN_scaffold11699.g18542"/>
</dbReference>
<sequence>MTSHGQLEYPIHLGSTLVTLAFVNNRGPAITQIQQDIAIAEWDSSNCKWNTLQTFGFLNNLDGCANGIECPIPQGEKIIKITADFLRFQALIGLLKNDTPYQLQTTLTNKATGDQIVVTVQARAEIH</sequence>
<accession>A0A914CLR6</accession>
<dbReference type="Proteomes" id="UP000887540">
    <property type="component" value="Unplaced"/>
</dbReference>
<keyword evidence="1" id="KW-1185">Reference proteome</keyword>
<evidence type="ECO:0000313" key="2">
    <source>
        <dbReference type="WBParaSite" id="ACRNAN_scaffold11699.g18542.t1"/>
    </source>
</evidence>
<reference evidence="2" key="1">
    <citation type="submission" date="2022-11" db="UniProtKB">
        <authorList>
            <consortium name="WormBaseParasite"/>
        </authorList>
    </citation>
    <scope>IDENTIFICATION</scope>
</reference>
<dbReference type="PANTHER" id="PTHR35573">
    <property type="entry name" value="PROTEIN CBG22129"/>
    <property type="match status" value="1"/>
</dbReference>
<organism evidence="1 2">
    <name type="scientific">Acrobeloides nanus</name>
    <dbReference type="NCBI Taxonomy" id="290746"/>
    <lineage>
        <taxon>Eukaryota</taxon>
        <taxon>Metazoa</taxon>
        <taxon>Ecdysozoa</taxon>
        <taxon>Nematoda</taxon>
        <taxon>Chromadorea</taxon>
        <taxon>Rhabditida</taxon>
        <taxon>Tylenchina</taxon>
        <taxon>Cephalobomorpha</taxon>
        <taxon>Cephaloboidea</taxon>
        <taxon>Cephalobidae</taxon>
        <taxon>Acrobeloides</taxon>
    </lineage>
</organism>
<proteinExistence type="predicted"/>
<dbReference type="PANTHER" id="PTHR35573:SF1">
    <property type="entry name" value="ML DOMAIN-CONTAINING PROTEIN"/>
    <property type="match status" value="1"/>
</dbReference>
<name>A0A914CLR6_9BILA</name>
<evidence type="ECO:0000313" key="1">
    <source>
        <dbReference type="Proteomes" id="UP000887540"/>
    </source>
</evidence>
<protein>
    <submittedName>
        <fullName evidence="2">MD-2-related lipid-recognition domain-containing protein</fullName>
    </submittedName>
</protein>